<evidence type="ECO:0000256" key="1">
    <source>
        <dbReference type="ARBA" id="ARBA00022679"/>
    </source>
</evidence>
<dbReference type="CDD" id="cd02517">
    <property type="entry name" value="CMP-KDO-Synthetase"/>
    <property type="match status" value="1"/>
</dbReference>
<dbReference type="GO" id="GO:0009103">
    <property type="term" value="P:lipopolysaccharide biosynthetic process"/>
    <property type="evidence" value="ECO:0007669"/>
    <property type="project" value="UniProtKB-KW"/>
</dbReference>
<dbReference type="PANTHER" id="PTHR42866:SF2">
    <property type="entry name" value="3-DEOXY-MANNO-OCTULOSONATE CYTIDYLYLTRANSFERASE, MITOCHONDRIAL"/>
    <property type="match status" value="1"/>
</dbReference>
<keyword evidence="2 5" id="KW-0548">Nucleotidyltransferase</keyword>
<sequence>MNIKILDCTLRDGGYINDWNFSNQQINKIIKSLDDSNVDIIECGYLNSKDGQDSNSTLFKDLKQIDDFINVSKDSKKVAMINFLDFNPKDLPLSRDTSIKGIRLAFHKKDIERALKSGKEIKEKGYELYFQPMITKNYSDLEFLEVLEKVNKLNPCAFYIVDSFGSMSLKEFTRYVNLADNNLAEEIALGYHSHNNMQLAFSNAISLCTARLNRDIILDSSIYGIGRGAGNLNTELIFDFMNKTFNTNYQTIPLLEVIDDFLNSLMHENPWGFSPAQFLSAAFNCHPNYATYLINKNTKHITEISQMLSLVPNKKKSSFDKSFIEQVYLDNYVNSPKTNLNNEFEFDTNKKILLIASGTSINDYESIIKNKILSGEYIVVSLNHNSKFESDYYFFTNQKRYDEFSQSIDLSKTIISNNIQSLNNVFSTIDLSKYSSFSNQVFTNVSLIAINMFLQKGFEEVEIAGLDGYNTDKMENYNYHETTQVHDKKALEEENQTLLLGLRALNEKILIHFITPSLFKGELKLSIIGVIPARYKSSRYEGKPLALINGIPMIKRTYEQAKKSKVLDELVVATEHIKIKEYCESENIPVIMTTDNCLTGTDRIAEVAQEKHFDLYVNIQGDEPVIDYKSIDEVVNEYKLYQDEYVAYNLYKIIDDETEVNANTIIKTIVNEKDELMYMSRLGVPFNKSEKKAKYKKQVCVYGFTKKALELFSSRDKTLNEQFEDIEILRFVDMGYKVKMKETFVDSIAVDIPEDVKKVEEFIKRRGLK</sequence>
<dbReference type="InterPro" id="IPR029044">
    <property type="entry name" value="Nucleotide-diphossugar_trans"/>
</dbReference>
<dbReference type="RefSeq" id="WP_104412582.1">
    <property type="nucleotide sequence ID" value="NZ_PTIW01000027.1"/>
</dbReference>
<dbReference type="InterPro" id="IPR003329">
    <property type="entry name" value="Cytidylyl_trans"/>
</dbReference>
<accession>A0AB36ZVC8</accession>
<dbReference type="Pfam" id="PF00682">
    <property type="entry name" value="HMGL-like"/>
    <property type="match status" value="1"/>
</dbReference>
<dbReference type="GO" id="GO:0005829">
    <property type="term" value="C:cytosol"/>
    <property type="evidence" value="ECO:0007669"/>
    <property type="project" value="TreeGrafter"/>
</dbReference>
<gene>
    <name evidence="5" type="ORF">B0F89_1274</name>
</gene>
<reference evidence="5 6" key="1">
    <citation type="submission" date="2018-02" db="EMBL/GenBank/DDBJ databases">
        <title>Subsurface microbial communities from deep shales in Ohio and West Virginia, USA.</title>
        <authorList>
            <person name="Wrighton K."/>
        </authorList>
    </citation>
    <scope>NUCLEOTIDE SEQUENCE [LARGE SCALE GENOMIC DNA]</scope>
    <source>
        <strain evidence="5 6">MARC-MIP3H16</strain>
    </source>
</reference>
<name>A0AB36ZVC8_9BACT</name>
<evidence type="ECO:0000259" key="4">
    <source>
        <dbReference type="Pfam" id="PF00682"/>
    </source>
</evidence>
<dbReference type="InterPro" id="IPR013785">
    <property type="entry name" value="Aldolase_TIM"/>
</dbReference>
<evidence type="ECO:0000313" key="5">
    <source>
        <dbReference type="EMBL" id="PPK60183.1"/>
    </source>
</evidence>
<dbReference type="InterPro" id="IPR000891">
    <property type="entry name" value="PYR_CT"/>
</dbReference>
<comment type="caution">
    <text evidence="5">The sequence shown here is derived from an EMBL/GenBank/DDBJ whole genome shotgun (WGS) entry which is preliminary data.</text>
</comment>
<dbReference type="GO" id="GO:0008690">
    <property type="term" value="F:3-deoxy-manno-octulosonate cytidylyltransferase activity"/>
    <property type="evidence" value="ECO:0007669"/>
    <property type="project" value="InterPro"/>
</dbReference>
<evidence type="ECO:0000256" key="3">
    <source>
        <dbReference type="ARBA" id="ARBA00022985"/>
    </source>
</evidence>
<dbReference type="InterPro" id="IPR004528">
    <property type="entry name" value="KdsB"/>
</dbReference>
<dbReference type="Pfam" id="PF02348">
    <property type="entry name" value="CTP_transf_3"/>
    <property type="match status" value="1"/>
</dbReference>
<dbReference type="AlphaFoldDB" id="A0AB36ZVC8"/>
<feature type="domain" description="Pyruvate carboxyltransferase" evidence="4">
    <location>
        <begin position="3"/>
        <end position="251"/>
    </location>
</feature>
<protein>
    <submittedName>
        <fullName evidence="5">3-deoxy-D-manno-octulosonate cytidylyltransferase</fullName>
    </submittedName>
</protein>
<dbReference type="EMBL" id="PTIW01000027">
    <property type="protein sequence ID" value="PPK60183.1"/>
    <property type="molecule type" value="Genomic_DNA"/>
</dbReference>
<evidence type="ECO:0000256" key="2">
    <source>
        <dbReference type="ARBA" id="ARBA00022695"/>
    </source>
</evidence>
<evidence type="ECO:0000313" key="6">
    <source>
        <dbReference type="Proteomes" id="UP000239861"/>
    </source>
</evidence>
<dbReference type="NCBIfam" id="NF003952">
    <property type="entry name" value="PRK05450.1-5"/>
    <property type="match status" value="1"/>
</dbReference>
<dbReference type="PANTHER" id="PTHR42866">
    <property type="entry name" value="3-DEOXY-MANNO-OCTULOSONATE CYTIDYLYLTRANSFERASE"/>
    <property type="match status" value="1"/>
</dbReference>
<proteinExistence type="predicted"/>
<dbReference type="SUPFAM" id="SSF51569">
    <property type="entry name" value="Aldolase"/>
    <property type="match status" value="1"/>
</dbReference>
<dbReference type="Gene3D" id="3.90.550.10">
    <property type="entry name" value="Spore Coat Polysaccharide Biosynthesis Protein SpsA, Chain A"/>
    <property type="match status" value="1"/>
</dbReference>
<keyword evidence="1" id="KW-0808">Transferase</keyword>
<dbReference type="Gene3D" id="3.20.20.70">
    <property type="entry name" value="Aldolase class I"/>
    <property type="match status" value="1"/>
</dbReference>
<organism evidence="5 6">
    <name type="scientific">Malaciobacter marinus</name>
    <dbReference type="NCBI Taxonomy" id="505249"/>
    <lineage>
        <taxon>Bacteria</taxon>
        <taxon>Pseudomonadati</taxon>
        <taxon>Campylobacterota</taxon>
        <taxon>Epsilonproteobacteria</taxon>
        <taxon>Campylobacterales</taxon>
        <taxon>Arcobacteraceae</taxon>
        <taxon>Malaciobacter</taxon>
    </lineage>
</organism>
<keyword evidence="3" id="KW-0448">Lipopolysaccharide biosynthesis</keyword>
<dbReference type="CDD" id="cd07944">
    <property type="entry name" value="DRE_TIM_HOA_like"/>
    <property type="match status" value="1"/>
</dbReference>
<dbReference type="SUPFAM" id="SSF53448">
    <property type="entry name" value="Nucleotide-diphospho-sugar transferases"/>
    <property type="match status" value="1"/>
</dbReference>
<dbReference type="Proteomes" id="UP000239861">
    <property type="component" value="Unassembled WGS sequence"/>
</dbReference>